<gene>
    <name evidence="2" type="ORF">BXY45_101223</name>
</gene>
<protein>
    <submittedName>
        <fullName evidence="2">Uncharacterized protein (AIM24 family)</fullName>
    </submittedName>
</protein>
<sequence>MRSNLFDAATAEKQTSERWVLQNSSMLRVNLTQDVLAAKGSMVAYQGSVRFDHEGSGTMAKFIKKLVTNEDTPLMRVSGQGEVFFANTAEHVHLILLEGDGISVDGKNLLAFDANLDWDIRRVQGAGRLSGGMWNVEVSGHGVVALTSDGPPVLLDCSQQPTGVDIQAAVAWSSHLRPQLVSSMNVRSLLRGGSGEAFQYLFHGPGFVLVQPSEGRPLGGEGGHGNNQGGFLNDLLN</sequence>
<reference evidence="2 3" key="1">
    <citation type="submission" date="2018-03" db="EMBL/GenBank/DDBJ databases">
        <title>Genomic Encyclopedia of Archaeal and Bacterial Type Strains, Phase II (KMG-II): from individual species to whole genera.</title>
        <authorList>
            <person name="Goeker M."/>
        </authorList>
    </citation>
    <scope>NUCLEOTIDE SEQUENCE [LARGE SCALE GENOMIC DNA]</scope>
    <source>
        <strain evidence="2 3">DSM 44889</strain>
    </source>
</reference>
<dbReference type="PANTHER" id="PTHR38074">
    <property type="entry name" value="ALTERED INHERITANCE OF MITOCHONDRIA PROTEIN 24, MITOCHONDRIAL"/>
    <property type="match status" value="1"/>
</dbReference>
<dbReference type="InterPro" id="IPR002838">
    <property type="entry name" value="AIM24"/>
</dbReference>
<dbReference type="EMBL" id="QGDQ01000001">
    <property type="protein sequence ID" value="PWJ56248.1"/>
    <property type="molecule type" value="Genomic_DNA"/>
</dbReference>
<evidence type="ECO:0000256" key="1">
    <source>
        <dbReference type="SAM" id="MobiDB-lite"/>
    </source>
</evidence>
<dbReference type="InterPro" id="IPR036983">
    <property type="entry name" value="AIM24_sf"/>
</dbReference>
<organism evidence="2 3">
    <name type="scientific">Quadrisphaera granulorum</name>
    <dbReference type="NCBI Taxonomy" id="317664"/>
    <lineage>
        <taxon>Bacteria</taxon>
        <taxon>Bacillati</taxon>
        <taxon>Actinomycetota</taxon>
        <taxon>Actinomycetes</taxon>
        <taxon>Kineosporiales</taxon>
        <taxon>Kineosporiaceae</taxon>
        <taxon>Quadrisphaera</taxon>
    </lineage>
</organism>
<dbReference type="SUPFAM" id="SSF51219">
    <property type="entry name" value="TRAP-like"/>
    <property type="match status" value="1"/>
</dbReference>
<proteinExistence type="predicted"/>
<dbReference type="Pfam" id="PF01987">
    <property type="entry name" value="AIM24"/>
    <property type="match status" value="1"/>
</dbReference>
<evidence type="ECO:0000313" key="2">
    <source>
        <dbReference type="EMBL" id="PWJ56248.1"/>
    </source>
</evidence>
<evidence type="ECO:0000313" key="3">
    <source>
        <dbReference type="Proteomes" id="UP000245469"/>
    </source>
</evidence>
<name>A0A316AG62_9ACTN</name>
<dbReference type="OrthoDB" id="6048299at2"/>
<dbReference type="PANTHER" id="PTHR38074:SF1">
    <property type="entry name" value="ALTERED INHERITANCE OF MITOCHONDRIA PROTEIN 24, MITOCHONDRIAL"/>
    <property type="match status" value="1"/>
</dbReference>
<dbReference type="RefSeq" id="WP_109772437.1">
    <property type="nucleotide sequence ID" value="NZ_QGDQ01000001.1"/>
</dbReference>
<dbReference type="Gene3D" id="3.60.160.10">
    <property type="entry name" value="Mitochondrial biogenesis AIM24"/>
    <property type="match status" value="1"/>
</dbReference>
<feature type="region of interest" description="Disordered" evidence="1">
    <location>
        <begin position="215"/>
        <end position="237"/>
    </location>
</feature>
<dbReference type="Proteomes" id="UP000245469">
    <property type="component" value="Unassembled WGS sequence"/>
</dbReference>
<dbReference type="InterPro" id="IPR016031">
    <property type="entry name" value="Trp_RNA-bd_attenuator-like_dom"/>
</dbReference>
<accession>A0A316AG62</accession>
<keyword evidence="3" id="KW-1185">Reference proteome</keyword>
<comment type="caution">
    <text evidence="2">The sequence shown here is derived from an EMBL/GenBank/DDBJ whole genome shotgun (WGS) entry which is preliminary data.</text>
</comment>
<feature type="compositionally biased region" description="Gly residues" evidence="1">
    <location>
        <begin position="217"/>
        <end position="228"/>
    </location>
</feature>
<dbReference type="AlphaFoldDB" id="A0A316AG62"/>